<gene>
    <name evidence="3" type="primary">RE2_1067</name>
    <name evidence="3" type="ORF">CK203_100056</name>
</gene>
<dbReference type="Pfam" id="PF07727">
    <property type="entry name" value="RVT_2"/>
    <property type="match status" value="1"/>
</dbReference>
<evidence type="ECO:0000313" key="3">
    <source>
        <dbReference type="EMBL" id="RVW38999.1"/>
    </source>
</evidence>
<sequence>MEITKENPNDIPEKDINPNKDEIVPLDDTSEEMRSKYRCRVPKNHLILNVIDNPNDILEKDIDPNKDEIVPLDDTYEEMRSKHRSRVPKNHPISNIIVRLESIRTLLEIACSLRIKLYQMDVKNAFLNRILSEEVYVEQPKGFEDQIFPNHLYRLKKTLYGLKQAPRAWYERLTTYLLEKKFEIGRVDKTLFIHRSKDELLVA</sequence>
<name>A0A438DU27_VITVI</name>
<comment type="caution">
    <text evidence="3">The sequence shown here is derived from an EMBL/GenBank/DDBJ whole genome shotgun (WGS) entry which is preliminary data.</text>
</comment>
<organism evidence="3 4">
    <name type="scientific">Vitis vinifera</name>
    <name type="common">Grape</name>
    <dbReference type="NCBI Taxonomy" id="29760"/>
    <lineage>
        <taxon>Eukaryota</taxon>
        <taxon>Viridiplantae</taxon>
        <taxon>Streptophyta</taxon>
        <taxon>Embryophyta</taxon>
        <taxon>Tracheophyta</taxon>
        <taxon>Spermatophyta</taxon>
        <taxon>Magnoliopsida</taxon>
        <taxon>eudicotyledons</taxon>
        <taxon>Gunneridae</taxon>
        <taxon>Pentapetalae</taxon>
        <taxon>rosids</taxon>
        <taxon>Vitales</taxon>
        <taxon>Vitaceae</taxon>
        <taxon>Viteae</taxon>
        <taxon>Vitis</taxon>
    </lineage>
</organism>
<dbReference type="EMBL" id="QGNW01001498">
    <property type="protein sequence ID" value="RVW38999.1"/>
    <property type="molecule type" value="Genomic_DNA"/>
</dbReference>
<reference evidence="3 4" key="1">
    <citation type="journal article" date="2018" name="PLoS Genet.">
        <title>Population sequencing reveals clonal diversity and ancestral inbreeding in the grapevine cultivar Chardonnay.</title>
        <authorList>
            <person name="Roach M.J."/>
            <person name="Johnson D.L."/>
            <person name="Bohlmann J."/>
            <person name="van Vuuren H.J."/>
            <person name="Jones S.J."/>
            <person name="Pretorius I.S."/>
            <person name="Schmidt S.A."/>
            <person name="Borneman A.R."/>
        </authorList>
    </citation>
    <scope>NUCLEOTIDE SEQUENCE [LARGE SCALE GENOMIC DNA]</scope>
    <source>
        <strain evidence="4">cv. Chardonnay</strain>
        <tissue evidence="3">Leaf</tissue>
    </source>
</reference>
<feature type="domain" description="Reverse transcriptase Ty1/copia-type" evidence="2">
    <location>
        <begin position="94"/>
        <end position="202"/>
    </location>
</feature>
<protein>
    <submittedName>
        <fullName evidence="3">Retrovirus-related Pol polyprotein from transposon RE2</fullName>
    </submittedName>
</protein>
<dbReference type="AlphaFoldDB" id="A0A438DU27"/>
<evidence type="ECO:0000259" key="2">
    <source>
        <dbReference type="Pfam" id="PF07727"/>
    </source>
</evidence>
<feature type="region of interest" description="Disordered" evidence="1">
    <location>
        <begin position="1"/>
        <end position="24"/>
    </location>
</feature>
<feature type="compositionally biased region" description="Basic and acidic residues" evidence="1">
    <location>
        <begin position="1"/>
        <end position="23"/>
    </location>
</feature>
<evidence type="ECO:0000256" key="1">
    <source>
        <dbReference type="SAM" id="MobiDB-lite"/>
    </source>
</evidence>
<accession>A0A438DU27</accession>
<proteinExistence type="predicted"/>
<evidence type="ECO:0000313" key="4">
    <source>
        <dbReference type="Proteomes" id="UP000288805"/>
    </source>
</evidence>
<dbReference type="InterPro" id="IPR013103">
    <property type="entry name" value="RVT_2"/>
</dbReference>
<dbReference type="Proteomes" id="UP000288805">
    <property type="component" value="Unassembled WGS sequence"/>
</dbReference>